<dbReference type="InterPro" id="IPR012373">
    <property type="entry name" value="Ferrdict_sens_TM"/>
</dbReference>
<dbReference type="Pfam" id="PF16344">
    <property type="entry name" value="FecR_C"/>
    <property type="match status" value="1"/>
</dbReference>
<reference evidence="4 9" key="1">
    <citation type="submission" date="2015-09" db="EMBL/GenBank/DDBJ databases">
        <authorList>
            <consortium name="Pathogen Informatics"/>
        </authorList>
    </citation>
    <scope>NUCLEOTIDE SEQUENCE [LARGE SCALE GENOMIC DNA]</scope>
    <source>
        <strain evidence="4 9">2789STDY5608822</strain>
    </source>
</reference>
<dbReference type="Proteomes" id="UP000441609">
    <property type="component" value="Unassembled WGS sequence"/>
</dbReference>
<dbReference type="FunFam" id="2.60.120.1440:FF:000001">
    <property type="entry name" value="Putative anti-sigma factor"/>
    <property type="match status" value="1"/>
</dbReference>
<dbReference type="EMBL" id="CYYK01000004">
    <property type="protein sequence ID" value="CUN95665.1"/>
    <property type="molecule type" value="Genomic_DNA"/>
</dbReference>
<dbReference type="Proteomes" id="UP000095455">
    <property type="component" value="Unassembled WGS sequence"/>
</dbReference>
<dbReference type="PANTHER" id="PTHR30273:SF2">
    <property type="entry name" value="PROTEIN FECR"/>
    <property type="match status" value="1"/>
</dbReference>
<evidence type="ECO:0000313" key="12">
    <source>
        <dbReference type="Proteomes" id="UP000461276"/>
    </source>
</evidence>
<proteinExistence type="predicted"/>
<dbReference type="Gene3D" id="3.55.50.30">
    <property type="match status" value="1"/>
</dbReference>
<comment type="caution">
    <text evidence="6">The sequence shown here is derived from an EMBL/GenBank/DDBJ whole genome shotgun (WGS) entry which is preliminary data.</text>
</comment>
<keyword evidence="1" id="KW-0472">Membrane</keyword>
<dbReference type="Proteomes" id="UP001210126">
    <property type="component" value="Unassembled WGS sequence"/>
</dbReference>
<dbReference type="Proteomes" id="UP000284660">
    <property type="component" value="Unassembled WGS sequence"/>
</dbReference>
<dbReference type="AlphaFoldDB" id="A0A174B7P1"/>
<dbReference type="EMBL" id="WKMO01000003">
    <property type="protein sequence ID" value="MSB72467.1"/>
    <property type="molecule type" value="Genomic_DNA"/>
</dbReference>
<dbReference type="Gene3D" id="2.60.120.1440">
    <property type="match status" value="1"/>
</dbReference>
<evidence type="ECO:0000313" key="11">
    <source>
        <dbReference type="Proteomes" id="UP000441609"/>
    </source>
</evidence>
<feature type="domain" description="FecR protein" evidence="2">
    <location>
        <begin position="126"/>
        <end position="221"/>
    </location>
</feature>
<dbReference type="EMBL" id="WKMY01000003">
    <property type="protein sequence ID" value="MRY93016.1"/>
    <property type="molecule type" value="Genomic_DNA"/>
</dbReference>
<reference evidence="5" key="4">
    <citation type="submission" date="2023-01" db="EMBL/GenBank/DDBJ databases">
        <title>Human gut microbiome strain richness.</title>
        <authorList>
            <person name="Chen-Liaw A."/>
        </authorList>
    </citation>
    <scope>NUCLEOTIDE SEQUENCE</scope>
    <source>
        <strain evidence="5">RTP21484st1_E5_RTP21484_190118</strain>
    </source>
</reference>
<organism evidence="6 12">
    <name type="scientific">Parabacteroides distasonis</name>
    <dbReference type="NCBI Taxonomy" id="823"/>
    <lineage>
        <taxon>Bacteria</taxon>
        <taxon>Pseudomonadati</taxon>
        <taxon>Bacteroidota</taxon>
        <taxon>Bacteroidia</taxon>
        <taxon>Bacteroidales</taxon>
        <taxon>Tannerellaceae</taxon>
        <taxon>Parabacteroides</taxon>
    </lineage>
</organism>
<evidence type="ECO:0000313" key="9">
    <source>
        <dbReference type="Proteomes" id="UP000095455"/>
    </source>
</evidence>
<dbReference type="EMBL" id="JAQMPJ010000016">
    <property type="protein sequence ID" value="MDB9006423.1"/>
    <property type="molecule type" value="Genomic_DNA"/>
</dbReference>
<evidence type="ECO:0000313" key="7">
    <source>
        <dbReference type="EMBL" id="MSB72467.1"/>
    </source>
</evidence>
<gene>
    <name evidence="8" type="ORF">DW782_09600</name>
    <name evidence="4" type="ORF">ERS852380_01303</name>
    <name evidence="6" type="ORF">GKD67_07210</name>
    <name evidence="7" type="ORF">GKD70_04040</name>
    <name evidence="5" type="ORF">PN599_15625</name>
</gene>
<evidence type="ECO:0000313" key="8">
    <source>
        <dbReference type="EMBL" id="RHD74927.1"/>
    </source>
</evidence>
<evidence type="ECO:0000313" key="6">
    <source>
        <dbReference type="EMBL" id="MRY93016.1"/>
    </source>
</evidence>
<feature type="domain" description="Protein FecR C-terminal" evidence="3">
    <location>
        <begin position="269"/>
        <end position="332"/>
    </location>
</feature>
<feature type="transmembrane region" description="Helical" evidence="1">
    <location>
        <begin position="88"/>
        <end position="109"/>
    </location>
</feature>
<sequence length="352" mass="40388">MKTENRHINIQEPEGMMLLRYIKDTASNEEKSYIEAWLEADENNKRILLQTARIYYANNAMERIASRNPLIAYEKLEQRLAKRTRLYWLKRFSAAAACIIAIIGLSTLFSHRKVDSEFGDPQIITLQANAGVRTRFNLPDGTVVYLNSGSVLSYPMSYDQKERKVCLSGEAYFKVTHNEKQPFIVSTSGDQHRVRVLGTEFNIQAYGDENIISTTLVTGSVNLEVKNKSGNVSHRTLLPSEKAICNLDKEEISVMKINTIYETAWMDGKLMFKDTPLPEALKKLSYYYNVEFVIQDAEIKSYCLTGILDNRLLSQTLDYLRISSNIDYRIEDMKTDDSKGTNRTRVILWKGK</sequence>
<evidence type="ECO:0000313" key="4">
    <source>
        <dbReference type="EMBL" id="CUN95665.1"/>
    </source>
</evidence>
<dbReference type="RefSeq" id="WP_005861395.1">
    <property type="nucleotide sequence ID" value="NZ_BQOC01000008.1"/>
</dbReference>
<dbReference type="Proteomes" id="UP000461276">
    <property type="component" value="Unassembled WGS sequence"/>
</dbReference>
<keyword evidence="1" id="KW-1133">Transmembrane helix</keyword>
<dbReference type="GO" id="GO:0016989">
    <property type="term" value="F:sigma factor antagonist activity"/>
    <property type="evidence" value="ECO:0007669"/>
    <property type="project" value="TreeGrafter"/>
</dbReference>
<dbReference type="InterPro" id="IPR032508">
    <property type="entry name" value="FecR_C"/>
</dbReference>
<evidence type="ECO:0000259" key="3">
    <source>
        <dbReference type="Pfam" id="PF16344"/>
    </source>
</evidence>
<dbReference type="EMBL" id="QSJN01000005">
    <property type="protein sequence ID" value="RHD74927.1"/>
    <property type="molecule type" value="Genomic_DNA"/>
</dbReference>
<dbReference type="PANTHER" id="PTHR30273">
    <property type="entry name" value="PERIPLASMIC SIGNAL SENSOR AND SIGMA FACTOR ACTIVATOR FECR-RELATED"/>
    <property type="match status" value="1"/>
</dbReference>
<dbReference type="Pfam" id="PF04773">
    <property type="entry name" value="FecR"/>
    <property type="match status" value="1"/>
</dbReference>
<dbReference type="InterPro" id="IPR006860">
    <property type="entry name" value="FecR"/>
</dbReference>
<evidence type="ECO:0000313" key="5">
    <source>
        <dbReference type="EMBL" id="MDB9006423.1"/>
    </source>
</evidence>
<protein>
    <submittedName>
        <fullName evidence="6">DUF4974 domain-containing protein</fullName>
    </submittedName>
    <submittedName>
        <fullName evidence="4">Fec operon regulator FecR</fullName>
    </submittedName>
</protein>
<accession>A0A174B7P1</accession>
<dbReference type="PIRSF" id="PIRSF018266">
    <property type="entry name" value="FecR"/>
    <property type="match status" value="1"/>
</dbReference>
<reference evidence="8 10" key="2">
    <citation type="submission" date="2018-08" db="EMBL/GenBank/DDBJ databases">
        <title>A genome reference for cultivated species of the human gut microbiota.</title>
        <authorList>
            <person name="Zou Y."/>
            <person name="Xue W."/>
            <person name="Luo G."/>
        </authorList>
    </citation>
    <scope>NUCLEOTIDE SEQUENCE [LARGE SCALE GENOMIC DNA]</scope>
    <source>
        <strain evidence="8 10">AM30-4</strain>
    </source>
</reference>
<keyword evidence="1" id="KW-0812">Transmembrane</keyword>
<dbReference type="OrthoDB" id="1117107at2"/>
<evidence type="ECO:0000313" key="10">
    <source>
        <dbReference type="Proteomes" id="UP000284660"/>
    </source>
</evidence>
<reference evidence="11 12" key="3">
    <citation type="journal article" date="2019" name="Nat. Med.">
        <title>A library of human gut bacterial isolates paired with longitudinal multiomics data enables mechanistic microbiome research.</title>
        <authorList>
            <person name="Poyet M."/>
            <person name="Groussin M."/>
            <person name="Gibbons S.M."/>
            <person name="Avila-Pacheco J."/>
            <person name="Jiang X."/>
            <person name="Kearney S.M."/>
            <person name="Perrotta A.R."/>
            <person name="Berdy B."/>
            <person name="Zhao S."/>
            <person name="Lieberman T.D."/>
            <person name="Swanson P.K."/>
            <person name="Smith M."/>
            <person name="Roesemann S."/>
            <person name="Alexander J.E."/>
            <person name="Rich S.A."/>
            <person name="Livny J."/>
            <person name="Vlamakis H."/>
            <person name="Clish C."/>
            <person name="Bullock K."/>
            <person name="Deik A."/>
            <person name="Scott J."/>
            <person name="Pierce K.A."/>
            <person name="Xavier R.J."/>
            <person name="Alm E.J."/>
        </authorList>
    </citation>
    <scope>NUCLEOTIDE SEQUENCE [LARGE SCALE GENOMIC DNA]</scope>
    <source>
        <strain evidence="7 11">BIOML-A20</strain>
        <strain evidence="6 12">BIOML-A9</strain>
    </source>
</reference>
<evidence type="ECO:0000256" key="1">
    <source>
        <dbReference type="SAM" id="Phobius"/>
    </source>
</evidence>
<evidence type="ECO:0000259" key="2">
    <source>
        <dbReference type="Pfam" id="PF04773"/>
    </source>
</evidence>
<name>A0A174B7P1_PARDI</name>